<dbReference type="AlphaFoldDB" id="A0A8B6EN03"/>
<dbReference type="GO" id="GO:0005684">
    <property type="term" value="C:U2-type spliceosomal complex"/>
    <property type="evidence" value="ECO:0007669"/>
    <property type="project" value="TreeGrafter"/>
</dbReference>
<evidence type="ECO:0000313" key="2">
    <source>
        <dbReference type="Proteomes" id="UP000596742"/>
    </source>
</evidence>
<dbReference type="OrthoDB" id="10261348at2759"/>
<dbReference type="GO" id="GO:0071014">
    <property type="term" value="C:post-mRNA release spliceosomal complex"/>
    <property type="evidence" value="ECO:0007669"/>
    <property type="project" value="TreeGrafter"/>
</dbReference>
<accession>A0A8B6EN03</accession>
<dbReference type="PANTHER" id="PTHR31551">
    <property type="entry name" value="PRE-MRNA-SPLICING FACTOR CWF18"/>
    <property type="match status" value="1"/>
</dbReference>
<protein>
    <submittedName>
        <fullName evidence="1">Coiled-coil domain-containing protein 12</fullName>
    </submittedName>
</protein>
<dbReference type="InterPro" id="IPR013169">
    <property type="entry name" value="mRNA_splic_Cwf18-like"/>
</dbReference>
<gene>
    <name evidence="1" type="ORF">MGAL_10B049173</name>
</gene>
<reference evidence="1" key="1">
    <citation type="submission" date="2018-11" db="EMBL/GenBank/DDBJ databases">
        <authorList>
            <person name="Alioto T."/>
            <person name="Alioto T."/>
        </authorList>
    </citation>
    <scope>NUCLEOTIDE SEQUENCE</scope>
</reference>
<dbReference type="Proteomes" id="UP000596742">
    <property type="component" value="Unassembled WGS sequence"/>
</dbReference>
<sequence length="65" mass="7557">MNLAPRKPDWDLKRDIAKKLEKLERRTQRAIAELIRDRLQNSDQDLALVVNAGEAIARTEEDEDD</sequence>
<evidence type="ECO:0000313" key="1">
    <source>
        <dbReference type="EMBL" id="VDI37422.1"/>
    </source>
</evidence>
<dbReference type="Pfam" id="PF08315">
    <property type="entry name" value="cwf18"/>
    <property type="match status" value="1"/>
</dbReference>
<keyword evidence="2" id="KW-1185">Reference proteome</keyword>
<dbReference type="PANTHER" id="PTHR31551:SF1">
    <property type="entry name" value="COILED-COIL DOMAIN-CONTAINING PROTEIN 12"/>
    <property type="match status" value="1"/>
</dbReference>
<name>A0A8B6EN03_MYTGA</name>
<dbReference type="EMBL" id="UYJE01005442">
    <property type="protein sequence ID" value="VDI37422.1"/>
    <property type="molecule type" value="Genomic_DNA"/>
</dbReference>
<comment type="caution">
    <text evidence="1">The sequence shown here is derived from an EMBL/GenBank/DDBJ whole genome shotgun (WGS) entry which is preliminary data.</text>
</comment>
<proteinExistence type="predicted"/>
<organism evidence="1 2">
    <name type="scientific">Mytilus galloprovincialis</name>
    <name type="common">Mediterranean mussel</name>
    <dbReference type="NCBI Taxonomy" id="29158"/>
    <lineage>
        <taxon>Eukaryota</taxon>
        <taxon>Metazoa</taxon>
        <taxon>Spiralia</taxon>
        <taxon>Lophotrochozoa</taxon>
        <taxon>Mollusca</taxon>
        <taxon>Bivalvia</taxon>
        <taxon>Autobranchia</taxon>
        <taxon>Pteriomorphia</taxon>
        <taxon>Mytilida</taxon>
        <taxon>Mytiloidea</taxon>
        <taxon>Mytilidae</taxon>
        <taxon>Mytilinae</taxon>
        <taxon>Mytilus</taxon>
    </lineage>
</organism>